<dbReference type="KEGG" id="sgrg:L0C25_02860"/>
<dbReference type="Gene3D" id="3.10.129.10">
    <property type="entry name" value="Hotdog Thioesterase"/>
    <property type="match status" value="1"/>
</dbReference>
<dbReference type="PIRSF" id="PIRSF014972">
    <property type="entry name" value="FlK"/>
    <property type="match status" value="1"/>
</dbReference>
<sequence>MQPGLAASRTFLVSDDDTAKALGSGSLRVLGTPRLIAWAESVTCAAVERALPKGATSVGARVSLEHLAPTIVGEEVHVRAQLTSVDGRALGFDIEAVDAAHRPVARGRVDRAVVDGDRFMRKAEQDHR</sequence>
<dbReference type="RefSeq" id="WP_271634876.1">
    <property type="nucleotide sequence ID" value="NZ_CP094970.1"/>
</dbReference>
<dbReference type="EMBL" id="CP094970">
    <property type="protein sequence ID" value="UYM06028.1"/>
    <property type="molecule type" value="Genomic_DNA"/>
</dbReference>
<dbReference type="Pfam" id="PF22636">
    <property type="entry name" value="FlK"/>
    <property type="match status" value="1"/>
</dbReference>
<proteinExistence type="predicted"/>
<feature type="active site" evidence="1">
    <location>
        <position position="40"/>
    </location>
</feature>
<evidence type="ECO:0000259" key="3">
    <source>
        <dbReference type="Pfam" id="PF22636"/>
    </source>
</evidence>
<feature type="binding site" evidence="2">
    <location>
        <position position="59"/>
    </location>
    <ligand>
        <name>CoA</name>
        <dbReference type="ChEBI" id="CHEBI:57287"/>
    </ligand>
</feature>
<feature type="binding site" evidence="2">
    <location>
        <position position="111"/>
    </location>
    <ligand>
        <name>substrate</name>
    </ligand>
</feature>
<feature type="binding site" evidence="2">
    <location>
        <position position="59"/>
    </location>
    <ligand>
        <name>substrate</name>
    </ligand>
</feature>
<gene>
    <name evidence="4" type="ORF">L0C25_02860</name>
</gene>
<evidence type="ECO:0000313" key="5">
    <source>
        <dbReference type="Proteomes" id="UP001164390"/>
    </source>
</evidence>
<accession>A0AA46YMS8</accession>
<keyword evidence="5" id="KW-1185">Reference proteome</keyword>
<evidence type="ECO:0000313" key="4">
    <source>
        <dbReference type="EMBL" id="UYM06028.1"/>
    </source>
</evidence>
<dbReference type="AlphaFoldDB" id="A0AA46YMS8"/>
<organism evidence="4 5">
    <name type="scientific">Solicola gregarius</name>
    <dbReference type="NCBI Taxonomy" id="2908642"/>
    <lineage>
        <taxon>Bacteria</taxon>
        <taxon>Bacillati</taxon>
        <taxon>Actinomycetota</taxon>
        <taxon>Actinomycetes</taxon>
        <taxon>Propionibacteriales</taxon>
        <taxon>Nocardioidaceae</taxon>
        <taxon>Solicola</taxon>
    </lineage>
</organism>
<protein>
    <submittedName>
        <fullName evidence="4">Thioesterase</fullName>
    </submittedName>
</protein>
<dbReference type="InterPro" id="IPR029069">
    <property type="entry name" value="HotDog_dom_sf"/>
</dbReference>
<dbReference type="PANTHER" id="PTHR36934">
    <property type="entry name" value="BLR0278 PROTEIN"/>
    <property type="match status" value="1"/>
</dbReference>
<dbReference type="CDD" id="cd03440">
    <property type="entry name" value="hot_dog"/>
    <property type="match status" value="1"/>
</dbReference>
<dbReference type="SUPFAM" id="SSF54637">
    <property type="entry name" value="Thioesterase/thiol ester dehydrase-isomerase"/>
    <property type="match status" value="1"/>
</dbReference>
<evidence type="ECO:0000256" key="2">
    <source>
        <dbReference type="PIRSR" id="PIRSR014972-2"/>
    </source>
</evidence>
<name>A0AA46YMS8_9ACTN</name>
<feature type="domain" description="Fluoroacetyl-CoA-specific thioesterase-like" evidence="3">
    <location>
        <begin position="13"/>
        <end position="115"/>
    </location>
</feature>
<dbReference type="InterPro" id="IPR025540">
    <property type="entry name" value="FlK"/>
</dbReference>
<feature type="active site" evidence="1">
    <location>
        <position position="32"/>
    </location>
</feature>
<reference evidence="4" key="1">
    <citation type="submission" date="2022-01" db="EMBL/GenBank/DDBJ databases">
        <title>Nocardioidaceae gen. sp. A5X3R13.</title>
        <authorList>
            <person name="Lopez Marin M.A."/>
            <person name="Uhlik O."/>
        </authorList>
    </citation>
    <scope>NUCLEOTIDE SEQUENCE</scope>
    <source>
        <strain evidence="4">A5X3R13</strain>
    </source>
</reference>
<dbReference type="Proteomes" id="UP001164390">
    <property type="component" value="Chromosome"/>
</dbReference>
<dbReference type="InterPro" id="IPR054485">
    <property type="entry name" value="FlK-like_dom"/>
</dbReference>
<evidence type="ECO:0000256" key="1">
    <source>
        <dbReference type="PIRSR" id="PIRSR014972-1"/>
    </source>
</evidence>
<dbReference type="PANTHER" id="PTHR36934:SF1">
    <property type="entry name" value="THIOESTERASE DOMAIN-CONTAINING PROTEIN"/>
    <property type="match status" value="1"/>
</dbReference>
<feature type="active site" evidence="1">
    <location>
        <position position="66"/>
    </location>
</feature>